<protein>
    <submittedName>
        <fullName evidence="1">Uncharacterized protein</fullName>
    </submittedName>
</protein>
<dbReference type="Proteomes" id="UP000216363">
    <property type="component" value="Unassembled WGS sequence"/>
</dbReference>
<reference evidence="1 2" key="1">
    <citation type="submission" date="2017-07" db="EMBL/GenBank/DDBJ databases">
        <title>Draft genome of Ochrobactrum lupini type strain LUP21.</title>
        <authorList>
            <person name="Krzyzanowska D.M."/>
            <person name="Jafra S."/>
        </authorList>
    </citation>
    <scope>NUCLEOTIDE SEQUENCE [LARGE SCALE GENOMIC DNA]</scope>
    <source>
        <strain evidence="1 2">LUP21</strain>
    </source>
</reference>
<evidence type="ECO:0000313" key="2">
    <source>
        <dbReference type="Proteomes" id="UP000216363"/>
    </source>
</evidence>
<gene>
    <name evidence="1" type="ORF">CES86_0463</name>
</gene>
<comment type="caution">
    <text evidence="1">The sequence shown here is derived from an EMBL/GenBank/DDBJ whole genome shotgun (WGS) entry which is preliminary data.</text>
</comment>
<dbReference type="EMBL" id="NNRN01000031">
    <property type="protein sequence ID" value="OYR32107.1"/>
    <property type="molecule type" value="Genomic_DNA"/>
</dbReference>
<dbReference type="AlphaFoldDB" id="A0A256GY41"/>
<sequence>MFDPVKHFINLNERLVFMMSRSRFLTGLNGLREVHFFQLLRKLVPTAPDIGSW</sequence>
<accession>A0A256GY41</accession>
<name>A0A256GY41_9HYPH</name>
<organism evidence="1 2">
    <name type="scientific">Brucella lupini</name>
    <dbReference type="NCBI Taxonomy" id="255457"/>
    <lineage>
        <taxon>Bacteria</taxon>
        <taxon>Pseudomonadati</taxon>
        <taxon>Pseudomonadota</taxon>
        <taxon>Alphaproteobacteria</taxon>
        <taxon>Hyphomicrobiales</taxon>
        <taxon>Brucellaceae</taxon>
        <taxon>Brucella/Ochrobactrum group</taxon>
        <taxon>Brucella</taxon>
    </lineage>
</organism>
<proteinExistence type="predicted"/>
<evidence type="ECO:0000313" key="1">
    <source>
        <dbReference type="EMBL" id="OYR32107.1"/>
    </source>
</evidence>